<keyword evidence="5 6" id="KW-0472">Membrane</keyword>
<reference evidence="7 10" key="3">
    <citation type="submission" date="2017-11" db="EMBL/GenBank/DDBJ databases">
        <title>Complete genome sequence of Serratia sp. ATCC 39006 LacA.</title>
        <authorList>
            <person name="Hampton H.G."/>
            <person name="Jackson S.A."/>
            <person name="Jauregui R."/>
            <person name="Poulter G.T.M."/>
            <person name="Salmond G.P.C."/>
            <person name="Fineran P.C."/>
        </authorList>
    </citation>
    <scope>NUCLEOTIDE SEQUENCE [LARGE SCALE GENOMIC DNA]</scope>
    <source>
        <strain evidence="7 10">ATCC 39006</strain>
    </source>
</reference>
<keyword evidence="9" id="KW-1185">Reference proteome</keyword>
<evidence type="ECO:0000313" key="9">
    <source>
        <dbReference type="Proteomes" id="UP000017700"/>
    </source>
</evidence>
<dbReference type="KEGG" id="sera:Ser39006_017790"/>
<dbReference type="InterPro" id="IPR011701">
    <property type="entry name" value="MFS"/>
</dbReference>
<dbReference type="PANTHER" id="PTHR23513">
    <property type="entry name" value="INTEGRAL MEMBRANE EFFLUX PROTEIN-RELATED"/>
    <property type="match status" value="1"/>
</dbReference>
<gene>
    <name evidence="7" type="ORF">CWC46_17790</name>
    <name evidence="8" type="ORF">Ser39006_017790</name>
</gene>
<feature type="transmembrane region" description="Helical" evidence="6">
    <location>
        <begin position="243"/>
        <end position="265"/>
    </location>
</feature>
<dbReference type="PANTHER" id="PTHR23513:SF6">
    <property type="entry name" value="MAJOR FACILITATOR SUPERFAMILY ASSOCIATED DOMAIN-CONTAINING PROTEIN"/>
    <property type="match status" value="1"/>
</dbReference>
<feature type="transmembrane region" description="Helical" evidence="6">
    <location>
        <begin position="137"/>
        <end position="156"/>
    </location>
</feature>
<evidence type="ECO:0000256" key="1">
    <source>
        <dbReference type="ARBA" id="ARBA00004651"/>
    </source>
</evidence>
<dbReference type="KEGG" id="serq:CWC46_17790"/>
<dbReference type="GO" id="GO:0005886">
    <property type="term" value="C:plasma membrane"/>
    <property type="evidence" value="ECO:0007669"/>
    <property type="project" value="UniProtKB-SubCell"/>
</dbReference>
<dbReference type="Gene3D" id="1.20.1250.20">
    <property type="entry name" value="MFS general substrate transporter like domains"/>
    <property type="match status" value="1"/>
</dbReference>
<dbReference type="EMBL" id="CP025085">
    <property type="protein sequence ID" value="AUH01497.1"/>
    <property type="molecule type" value="Genomic_DNA"/>
</dbReference>
<dbReference type="EMBL" id="CP025084">
    <property type="protein sequence ID" value="AUH05820.1"/>
    <property type="molecule type" value="Genomic_DNA"/>
</dbReference>
<dbReference type="STRING" id="104623.Ser39006_01932"/>
<protein>
    <submittedName>
        <fullName evidence="8">MFS transporter</fullName>
    </submittedName>
</protein>
<keyword evidence="3 6" id="KW-0812">Transmembrane</keyword>
<dbReference type="OrthoDB" id="5494559at2"/>
<evidence type="ECO:0000256" key="4">
    <source>
        <dbReference type="ARBA" id="ARBA00022989"/>
    </source>
</evidence>
<dbReference type="AlphaFoldDB" id="A0A2I5TA99"/>
<evidence type="ECO:0000313" key="8">
    <source>
        <dbReference type="EMBL" id="AUH05820.1"/>
    </source>
</evidence>
<organism evidence="8 9">
    <name type="scientific">Serratia sp. (strain ATCC 39006)</name>
    <name type="common">Prodigiosinella confusarubida</name>
    <dbReference type="NCBI Taxonomy" id="104623"/>
    <lineage>
        <taxon>Bacteria</taxon>
        <taxon>Pseudomonadati</taxon>
        <taxon>Pseudomonadota</taxon>
        <taxon>Gammaproteobacteria</taxon>
        <taxon>Enterobacterales</taxon>
        <taxon>Pectobacteriaceae</taxon>
        <taxon>Prodigiosinella</taxon>
    </lineage>
</organism>
<feature type="transmembrane region" description="Helical" evidence="6">
    <location>
        <begin position="365"/>
        <end position="387"/>
    </location>
</feature>
<feature type="transmembrane region" description="Helical" evidence="6">
    <location>
        <begin position="197"/>
        <end position="219"/>
    </location>
</feature>
<feature type="transmembrane region" description="Helical" evidence="6">
    <location>
        <begin position="62"/>
        <end position="83"/>
    </location>
</feature>
<evidence type="ECO:0000256" key="3">
    <source>
        <dbReference type="ARBA" id="ARBA00022692"/>
    </source>
</evidence>
<reference evidence="8" key="2">
    <citation type="submission" date="2013-09" db="EMBL/GenBank/DDBJ databases">
        <authorList>
            <person name="Wang G."/>
            <person name="Yang Y."/>
            <person name="Su Y."/>
        </authorList>
    </citation>
    <scope>NUCLEOTIDE SEQUENCE</scope>
    <source>
        <strain evidence="8">ATCC 39006</strain>
    </source>
</reference>
<dbReference type="Pfam" id="PF07690">
    <property type="entry name" value="MFS_1"/>
    <property type="match status" value="1"/>
</dbReference>
<feature type="transmembrane region" description="Helical" evidence="6">
    <location>
        <begin position="31"/>
        <end position="56"/>
    </location>
</feature>
<dbReference type="CDD" id="cd06173">
    <property type="entry name" value="MFS_MefA_like"/>
    <property type="match status" value="1"/>
</dbReference>
<evidence type="ECO:0000256" key="6">
    <source>
        <dbReference type="SAM" id="Phobius"/>
    </source>
</evidence>
<dbReference type="Proteomes" id="UP000233778">
    <property type="component" value="Chromosome"/>
</dbReference>
<dbReference type="SUPFAM" id="SSF103473">
    <property type="entry name" value="MFS general substrate transporter"/>
    <property type="match status" value="1"/>
</dbReference>
<keyword evidence="4 6" id="KW-1133">Transmembrane helix</keyword>
<dbReference type="Proteomes" id="UP000017700">
    <property type="component" value="Chromosome"/>
</dbReference>
<name>A0A2I5TA99_SERS3</name>
<feature type="transmembrane region" description="Helical" evidence="6">
    <location>
        <begin position="277"/>
        <end position="298"/>
    </location>
</feature>
<reference evidence="8 9" key="1">
    <citation type="journal article" date="2013" name="Genome Announc.">
        <title>Draft genome sequence of Serratia sp. strain ATCC 39006, a model bacterium for analysis of the biosynthesis and regulation of prodigiosin, a carbapenem, and gas vesicles.</title>
        <authorList>
            <person name="Fineran P.C."/>
            <person name="Iglesias Cans M.C."/>
            <person name="Ramsay J.P."/>
            <person name="Wilf N.M."/>
            <person name="Cossyleon D."/>
            <person name="McNeil M.B."/>
            <person name="Williamson N.R."/>
            <person name="Monson R.E."/>
            <person name="Becher S.A."/>
            <person name="Stanton J.A."/>
            <person name="Brugger K."/>
            <person name="Brown S.D."/>
            <person name="Salmond G.P."/>
        </authorList>
    </citation>
    <scope>NUCLEOTIDE SEQUENCE [LARGE SCALE GENOMIC DNA]</scope>
    <source>
        <strain evidence="8">ATCC 39006</strain>
        <strain evidence="9">ATCC 39006 / SC 11482</strain>
    </source>
</reference>
<feature type="transmembrane region" description="Helical" evidence="6">
    <location>
        <begin position="95"/>
        <end position="117"/>
    </location>
</feature>
<evidence type="ECO:0000256" key="5">
    <source>
        <dbReference type="ARBA" id="ARBA00023136"/>
    </source>
</evidence>
<feature type="transmembrane region" description="Helical" evidence="6">
    <location>
        <begin position="393"/>
        <end position="413"/>
    </location>
</feature>
<feature type="transmembrane region" description="Helical" evidence="6">
    <location>
        <begin position="305"/>
        <end position="326"/>
    </location>
</feature>
<keyword evidence="2" id="KW-1003">Cell membrane</keyword>
<sequence>MLMSLESKQVPMDQPKPEGNIDPGPYWRIRFWAIFSGQALSLLGSALTQFVLLWWITDTTGSVSALATAGMAALLPQALLSPLGGTFADRYSRRLLMIGADVISALCMLVLIVLFLTQRIELWHLYTMMFIRSAMQAFQAPAAAASMSMLVPHSFLSRAAGLNQTLQALTLVAAAPLGALAISVMPLGWALSIDVSTALLGIVPLLIFSIPQACAGMNASSSIWREFREGLQLVWSDPGLRRLYGLLGIVVLVTMPSFMLVPLLVKEYFAGGAPQVALMEGLEGIGMVLGGLVVAASAPRRKMPWILWGFTASCFSLALTALVPPTLFGVAIAWWVVSGFTFILGDAPLTALLQSTIPNHLQGRVLSLLNTVMGLAAPIGLAISTPLGELIGIRWLFVLMGVLGGLVCLTGFLSPKLLKLEKML</sequence>
<reference evidence="8" key="4">
    <citation type="submission" date="2017-11" db="EMBL/GenBank/DDBJ databases">
        <title>Complete genome sequence of Serratia sp. ATCC 39006.</title>
        <authorList>
            <person name="Hampton H.G."/>
            <person name="Jackson S.A."/>
            <person name="Jauregui R."/>
            <person name="Poulter G.T.M."/>
            <person name="Salmond G.P.C."/>
            <person name="Fineran P.C."/>
        </authorList>
    </citation>
    <scope>NUCLEOTIDE SEQUENCE</scope>
    <source>
        <strain evidence="8">ATCC 39006</strain>
    </source>
</reference>
<feature type="transmembrane region" description="Helical" evidence="6">
    <location>
        <begin position="332"/>
        <end position="353"/>
    </location>
</feature>
<evidence type="ECO:0000313" key="10">
    <source>
        <dbReference type="Proteomes" id="UP000233778"/>
    </source>
</evidence>
<proteinExistence type="predicted"/>
<comment type="subcellular location">
    <subcellularLocation>
        <location evidence="1">Cell membrane</location>
        <topology evidence="1">Multi-pass membrane protein</topology>
    </subcellularLocation>
</comment>
<accession>A0A2I5TA99</accession>
<feature type="transmembrane region" description="Helical" evidence="6">
    <location>
        <begin position="168"/>
        <end position="191"/>
    </location>
</feature>
<evidence type="ECO:0000256" key="2">
    <source>
        <dbReference type="ARBA" id="ARBA00022475"/>
    </source>
</evidence>
<dbReference type="GO" id="GO:0022857">
    <property type="term" value="F:transmembrane transporter activity"/>
    <property type="evidence" value="ECO:0007669"/>
    <property type="project" value="InterPro"/>
</dbReference>
<evidence type="ECO:0000313" key="7">
    <source>
        <dbReference type="EMBL" id="AUH01497.1"/>
    </source>
</evidence>
<dbReference type="InterPro" id="IPR036259">
    <property type="entry name" value="MFS_trans_sf"/>
</dbReference>